<protein>
    <recommendedName>
        <fullName evidence="3">Radical SAM superfamily protein</fullName>
    </recommendedName>
</protein>
<dbReference type="SUPFAM" id="SSF102114">
    <property type="entry name" value="Radical SAM enzymes"/>
    <property type="match status" value="1"/>
</dbReference>
<gene>
    <name evidence="1" type="ORF">MM171A01448_0017</name>
    <name evidence="2" type="ORF">MM171B01050_0021</name>
</gene>
<accession>A0A6M3M4T3</accession>
<dbReference type="AlphaFoldDB" id="A0A6M3M4T3"/>
<dbReference type="EMBL" id="MT143616">
    <property type="protein sequence ID" value="QJA98902.1"/>
    <property type="molecule type" value="Genomic_DNA"/>
</dbReference>
<dbReference type="EMBL" id="MT143812">
    <property type="protein sequence ID" value="QJB02881.1"/>
    <property type="molecule type" value="Genomic_DNA"/>
</dbReference>
<evidence type="ECO:0000313" key="1">
    <source>
        <dbReference type="EMBL" id="QJA98902.1"/>
    </source>
</evidence>
<reference evidence="2" key="1">
    <citation type="submission" date="2020-03" db="EMBL/GenBank/DDBJ databases">
        <title>The deep terrestrial virosphere.</title>
        <authorList>
            <person name="Holmfeldt K."/>
            <person name="Nilsson E."/>
            <person name="Simone D."/>
            <person name="Lopez-Fernandez M."/>
            <person name="Wu X."/>
            <person name="de Brujin I."/>
            <person name="Lundin D."/>
            <person name="Andersson A."/>
            <person name="Bertilsson S."/>
            <person name="Dopson M."/>
        </authorList>
    </citation>
    <scope>NUCLEOTIDE SEQUENCE</scope>
    <source>
        <strain evidence="1">MM171A01448</strain>
        <strain evidence="2">MM171B01050</strain>
    </source>
</reference>
<dbReference type="Pfam" id="PF07505">
    <property type="entry name" value="DUF5131"/>
    <property type="match status" value="1"/>
</dbReference>
<organism evidence="2">
    <name type="scientific">viral metagenome</name>
    <dbReference type="NCBI Taxonomy" id="1070528"/>
    <lineage>
        <taxon>unclassified sequences</taxon>
        <taxon>metagenomes</taxon>
        <taxon>organismal metagenomes</taxon>
    </lineage>
</organism>
<dbReference type="InterPro" id="IPR058240">
    <property type="entry name" value="rSAM_sf"/>
</dbReference>
<dbReference type="InterPro" id="IPR011101">
    <property type="entry name" value="DUF5131"/>
</dbReference>
<sequence>MKRKIEWTDITRNPVKGKCPVACPYCYARDMYDNNKWDPSIRFVPEVLDDLPKKPCRVFVGSTIELFLYPQWLPAIFDKCRQHPEHTFIFLTKKPHELPQWSPFPDNCEVGATAPDEVGYLRACISMYEVEARAKFISFEPLLEGLHEGGAVMTHAGIGGVIIGSMTGRKGKLKQLQEERYRDLSLERMDAVSMRYTLLPRLEWVKGIVQAADAEGIPVFLKDNLYKLLMECPAKDHDLYWEDMANLRQELPKRSYSDQVVTTLEARVTSGGNG</sequence>
<proteinExistence type="predicted"/>
<evidence type="ECO:0000313" key="2">
    <source>
        <dbReference type="EMBL" id="QJB02881.1"/>
    </source>
</evidence>
<evidence type="ECO:0008006" key="3">
    <source>
        <dbReference type="Google" id="ProtNLM"/>
    </source>
</evidence>
<name>A0A6M3M4T3_9ZZZZ</name>